<sequence length="417" mass="48435">MIWKSPSLLDKGLHQMIIAAFNNLGTLVRGGKKDEAVEQLIIASECDEVGLGNSAARQGKRIGKKSAEKILSLFKHIPYYRDNGFRHFEEIQLFVDDIGKDRVSDIACNFMKSFLIDYTHQECSGLGIGMKDVTINSVYNHTKRCFENITADLPIHPETEKPLLLLPKRWLRHTPWINYDSYFRNHCPQDDIAHEGEKLTKVKILTYNRDNYGLIDSFVKEKERTVYDCECDPLFTQIPIISARRKFEQIKKLPSGKDNGADIKYERAIGELLPSLLYPYLDFAQEQARTDDGVSIRDLIFYNSRNHDFLKEIMDDYGSRQITFEMKNVAQINREHIDQLNRYLQDSLGRFGVFITRNPLKKAEITRTVNLWSGQRKAIVVLTDADIEQMVEVFDSKQRHPIDFIVRSYVQFRRKCP</sequence>
<accession>A0A365TNK7</accession>
<protein>
    <submittedName>
        <fullName evidence="1">Uncharacterized protein</fullName>
    </submittedName>
</protein>
<organism evidence="1 2">
    <name type="scientific">Vreelandella sulfidaeris</name>
    <dbReference type="NCBI Taxonomy" id="115553"/>
    <lineage>
        <taxon>Bacteria</taxon>
        <taxon>Pseudomonadati</taxon>
        <taxon>Pseudomonadota</taxon>
        <taxon>Gammaproteobacteria</taxon>
        <taxon>Oceanospirillales</taxon>
        <taxon>Halomonadaceae</taxon>
        <taxon>Vreelandella</taxon>
    </lineage>
</organism>
<gene>
    <name evidence="1" type="ORF">DQ400_09430</name>
</gene>
<evidence type="ECO:0000313" key="2">
    <source>
        <dbReference type="Proteomes" id="UP000252204"/>
    </source>
</evidence>
<comment type="caution">
    <text evidence="1">The sequence shown here is derived from an EMBL/GenBank/DDBJ whole genome shotgun (WGS) entry which is preliminary data.</text>
</comment>
<reference evidence="2" key="1">
    <citation type="submission" date="2018-06" db="EMBL/GenBank/DDBJ databases">
        <title>Whole genome sequencing of four bacterial strains from South Shetland trench revealing bio-synthetic gene clusters.</title>
        <authorList>
            <person name="Abdel-Mageed W.M."/>
            <person name="Lehri B."/>
            <person name="Jarmusch S."/>
            <person name="Miranda K."/>
            <person name="Goodfellow M."/>
            <person name="Jaspars M."/>
            <person name="Karlyshev A.V."/>
        </authorList>
    </citation>
    <scope>NUCLEOTIDE SEQUENCE [LARGE SCALE GENOMIC DNA]</scope>
    <source>
        <strain evidence="2">SST4</strain>
    </source>
</reference>
<dbReference type="EMBL" id="QNTU01000005">
    <property type="protein sequence ID" value="RBI67519.1"/>
    <property type="molecule type" value="Genomic_DNA"/>
</dbReference>
<dbReference type="AlphaFoldDB" id="A0A365TNK7"/>
<dbReference type="Proteomes" id="UP000252204">
    <property type="component" value="Unassembled WGS sequence"/>
</dbReference>
<evidence type="ECO:0000313" key="1">
    <source>
        <dbReference type="EMBL" id="RBI67519.1"/>
    </source>
</evidence>
<keyword evidence="2" id="KW-1185">Reference proteome</keyword>
<name>A0A365TNK7_9GAMM</name>
<dbReference type="OrthoDB" id="6691177at2"/>
<proteinExistence type="predicted"/>